<reference evidence="8 9" key="1">
    <citation type="journal article" date="2012" name="J. Bacteriol.">
        <title>Genome Sequence of the Bacteriocin-Producing Strain Lactococcus garvieae DCC43.</title>
        <authorList>
            <person name="Gabrielsen C."/>
            <person name="Brede D.A."/>
            <person name="Hernandez P.E."/>
            <person name="Nes I.F."/>
            <person name="Diep D.B."/>
        </authorList>
    </citation>
    <scope>NUCLEOTIDE SEQUENCE [LARGE SCALE GENOMIC DNA]</scope>
    <source>
        <strain evidence="8 9">DCC43</strain>
    </source>
</reference>
<dbReference type="PANTHER" id="PTHR44154:SF1">
    <property type="entry name" value="QUINONE OXIDOREDUCTASE"/>
    <property type="match status" value="1"/>
</dbReference>
<dbReference type="SUPFAM" id="SSF51735">
    <property type="entry name" value="NAD(P)-binding Rossmann-fold domains"/>
    <property type="match status" value="1"/>
</dbReference>
<dbReference type="PANTHER" id="PTHR44154">
    <property type="entry name" value="QUINONE OXIDOREDUCTASE"/>
    <property type="match status" value="1"/>
</dbReference>
<dbReference type="SMART" id="SM00829">
    <property type="entry name" value="PKS_ER"/>
    <property type="match status" value="1"/>
</dbReference>
<dbReference type="Pfam" id="PF00107">
    <property type="entry name" value="ADH_zinc_N"/>
    <property type="match status" value="1"/>
</dbReference>
<dbReference type="Proteomes" id="UP000006787">
    <property type="component" value="Unassembled WGS sequence"/>
</dbReference>
<dbReference type="InterPro" id="IPR013154">
    <property type="entry name" value="ADH-like_N"/>
</dbReference>
<gene>
    <name evidence="8" type="ORF">C426_1466</name>
</gene>
<dbReference type="SUPFAM" id="SSF50129">
    <property type="entry name" value="GroES-like"/>
    <property type="match status" value="1"/>
</dbReference>
<evidence type="ECO:0000256" key="4">
    <source>
        <dbReference type="ARBA" id="ARBA00022857"/>
    </source>
</evidence>
<dbReference type="EMBL" id="AMQS01000021">
    <property type="protein sequence ID" value="EKF51159.1"/>
    <property type="molecule type" value="Genomic_DNA"/>
</dbReference>
<dbReference type="InterPro" id="IPR011032">
    <property type="entry name" value="GroES-like_sf"/>
</dbReference>
<evidence type="ECO:0000256" key="6">
    <source>
        <dbReference type="ARBA" id="ARBA00022990"/>
    </source>
</evidence>
<dbReference type="InterPro" id="IPR002364">
    <property type="entry name" value="Quin_OxRdtase/zeta-crystal_CS"/>
</dbReference>
<dbReference type="PATRIC" id="fig|1231377.3.peg.1457"/>
<name>K2PLQ3_9LACT</name>
<dbReference type="CDD" id="cd08253">
    <property type="entry name" value="zeta_crystallin"/>
    <property type="match status" value="1"/>
</dbReference>
<dbReference type="InterPro" id="IPR036291">
    <property type="entry name" value="NAD(P)-bd_dom_sf"/>
</dbReference>
<dbReference type="GO" id="GO:0005829">
    <property type="term" value="C:cytosol"/>
    <property type="evidence" value="ECO:0007669"/>
    <property type="project" value="TreeGrafter"/>
</dbReference>
<keyword evidence="8" id="KW-0560">Oxidoreductase</keyword>
<keyword evidence="5" id="KW-0694">RNA-binding</keyword>
<evidence type="ECO:0000313" key="9">
    <source>
        <dbReference type="Proteomes" id="UP000006787"/>
    </source>
</evidence>
<dbReference type="AlphaFoldDB" id="K2PLQ3"/>
<dbReference type="Gene3D" id="3.90.180.10">
    <property type="entry name" value="Medium-chain alcohol dehydrogenases, catalytic domain"/>
    <property type="match status" value="1"/>
</dbReference>
<accession>K2PLQ3</accession>
<dbReference type="FunFam" id="3.40.50.720:FF:000244">
    <property type="entry name" value="quinone oxidoreductase"/>
    <property type="match status" value="1"/>
</dbReference>
<organism evidence="8 9">
    <name type="scientific">Lactococcus garvieae DCC43</name>
    <dbReference type="NCBI Taxonomy" id="1231377"/>
    <lineage>
        <taxon>Bacteria</taxon>
        <taxon>Bacillati</taxon>
        <taxon>Bacillota</taxon>
        <taxon>Bacilli</taxon>
        <taxon>Lactobacillales</taxon>
        <taxon>Streptococcaceae</taxon>
        <taxon>Lactococcus</taxon>
    </lineage>
</organism>
<dbReference type="GO" id="GO:0003960">
    <property type="term" value="F:quinone reductase (NADPH) activity"/>
    <property type="evidence" value="ECO:0007669"/>
    <property type="project" value="UniProtKB-EC"/>
</dbReference>
<dbReference type="Gene3D" id="3.40.50.720">
    <property type="entry name" value="NAD(P)-binding Rossmann-like Domain"/>
    <property type="match status" value="1"/>
</dbReference>
<dbReference type="GO" id="GO:0003730">
    <property type="term" value="F:mRNA 3'-UTR binding"/>
    <property type="evidence" value="ECO:0007669"/>
    <property type="project" value="TreeGrafter"/>
</dbReference>
<evidence type="ECO:0000256" key="5">
    <source>
        <dbReference type="ARBA" id="ARBA00022884"/>
    </source>
</evidence>
<sequence>MKAIEVSEFGDSSVLKYKEVEEPVLKDDELYVSLRAAAVNPVETYVRQGTYAQLPSLPYIPGKDGAGIVKSVGANVKTFKPGDRVFLTVDNNAQSGTYAQGISCKETEVTFLPENMSYNEGAALGSSGLTALYALKQKADIKSGDLLLIHGASGGVGTLMLQFAKLYGAKVIATAGSEEGLQVLRDLGADYVFNHHKDGYIDEIKNYGIDVIIEMLANVNLQNDLEVIGKQGKIVIVGNRGEITINPRLLMMKEATVTGLLLSNITADEVEENTKLLLSGLENGVKPVIDKVFPLNEADKAQDYIMDNRGSLGKVILSINV</sequence>
<dbReference type="eggNOG" id="COG0604">
    <property type="taxonomic scope" value="Bacteria"/>
</dbReference>
<evidence type="ECO:0000256" key="1">
    <source>
        <dbReference type="ARBA" id="ARBA00004496"/>
    </source>
</evidence>
<evidence type="ECO:0000256" key="2">
    <source>
        <dbReference type="ARBA" id="ARBA00011881"/>
    </source>
</evidence>
<comment type="caution">
    <text evidence="8">The sequence shown here is derived from an EMBL/GenBank/DDBJ whole genome shotgun (WGS) entry which is preliminary data.</text>
</comment>
<dbReference type="EC" id="1.6.5.5" evidence="8"/>
<dbReference type="GO" id="GO:0070402">
    <property type="term" value="F:NADPH binding"/>
    <property type="evidence" value="ECO:0007669"/>
    <property type="project" value="TreeGrafter"/>
</dbReference>
<evidence type="ECO:0000259" key="7">
    <source>
        <dbReference type="SMART" id="SM00829"/>
    </source>
</evidence>
<dbReference type="Pfam" id="PF08240">
    <property type="entry name" value="ADH_N"/>
    <property type="match status" value="1"/>
</dbReference>
<proteinExistence type="predicted"/>
<comment type="subunit">
    <text evidence="2">Homotetramer.</text>
</comment>
<dbReference type="RefSeq" id="WP_003136012.1">
    <property type="nucleotide sequence ID" value="NZ_AMQS01000021.1"/>
</dbReference>
<dbReference type="PROSITE" id="PS01162">
    <property type="entry name" value="QOR_ZETA_CRYSTAL"/>
    <property type="match status" value="1"/>
</dbReference>
<keyword evidence="6" id="KW-0007">Acetylation</keyword>
<dbReference type="InterPro" id="IPR020843">
    <property type="entry name" value="ER"/>
</dbReference>
<protein>
    <submittedName>
        <fullName evidence="8">Quinone oxidoreductase</fullName>
        <ecNumber evidence="8">1.6.5.5</ecNumber>
    </submittedName>
</protein>
<evidence type="ECO:0000256" key="3">
    <source>
        <dbReference type="ARBA" id="ARBA00022490"/>
    </source>
</evidence>
<keyword evidence="3" id="KW-0963">Cytoplasm</keyword>
<feature type="domain" description="Enoyl reductase (ER)" evidence="7">
    <location>
        <begin position="10"/>
        <end position="317"/>
    </location>
</feature>
<dbReference type="GO" id="GO:0008270">
    <property type="term" value="F:zinc ion binding"/>
    <property type="evidence" value="ECO:0007669"/>
    <property type="project" value="InterPro"/>
</dbReference>
<comment type="subcellular location">
    <subcellularLocation>
        <location evidence="1">Cytoplasm</location>
    </subcellularLocation>
</comment>
<dbReference type="InterPro" id="IPR013149">
    <property type="entry name" value="ADH-like_C"/>
</dbReference>
<dbReference type="InterPro" id="IPR051603">
    <property type="entry name" value="Zinc-ADH_QOR/CCCR"/>
</dbReference>
<keyword evidence="4" id="KW-0521">NADP</keyword>
<evidence type="ECO:0000313" key="8">
    <source>
        <dbReference type="EMBL" id="EKF51159.1"/>
    </source>
</evidence>